<sequence>MTPDNQPSRPFTHEAFAALGAPNLVYVRPIKAAEILADAPEGVEDFDLPPGQTLYAVCRADGARLAVLIDRDAAIAAALAHELAPVSVH</sequence>
<proteinExistence type="predicted"/>
<evidence type="ECO:0000313" key="2">
    <source>
        <dbReference type="Proteomes" id="UP000217311"/>
    </source>
</evidence>
<dbReference type="EMBL" id="CP023315">
    <property type="protein sequence ID" value="ATC33766.1"/>
    <property type="molecule type" value="Genomic_DNA"/>
</dbReference>
<name>A0A290MNU9_CAUVI</name>
<dbReference type="InterPro" id="IPR009531">
    <property type="entry name" value="DUF1150"/>
</dbReference>
<dbReference type="Pfam" id="PF06620">
    <property type="entry name" value="DUF1150"/>
    <property type="match status" value="1"/>
</dbReference>
<accession>A0A290MNU9</accession>
<dbReference type="AlphaFoldDB" id="A0A290MNU9"/>
<reference evidence="2" key="1">
    <citation type="submission" date="2017-09" db="EMBL/GenBank/DDBJ databases">
        <title>Genome evolution observed in wild isolates of Caulobacter crescentus.</title>
        <authorList>
            <person name="Ely B."/>
            <person name="Wilson K."/>
            <person name="Scott D."/>
        </authorList>
    </citation>
    <scope>NUCLEOTIDE SEQUENCE [LARGE SCALE GENOMIC DNA]</scope>
    <source>
        <strain evidence="2">CB13b1a</strain>
    </source>
</reference>
<protein>
    <submittedName>
        <fullName evidence="1">DUF1150 domain-containing protein</fullName>
    </submittedName>
</protein>
<organism evidence="1 2">
    <name type="scientific">Caulobacter vibrioides</name>
    <name type="common">Caulobacter crescentus</name>
    <dbReference type="NCBI Taxonomy" id="155892"/>
    <lineage>
        <taxon>Bacteria</taxon>
        <taxon>Pseudomonadati</taxon>
        <taxon>Pseudomonadota</taxon>
        <taxon>Alphaproteobacteria</taxon>
        <taxon>Caulobacterales</taxon>
        <taxon>Caulobacteraceae</taxon>
        <taxon>Caulobacter</taxon>
    </lineage>
</organism>
<evidence type="ECO:0000313" key="1">
    <source>
        <dbReference type="EMBL" id="ATC33766.1"/>
    </source>
</evidence>
<gene>
    <name evidence="1" type="ORF">CA606_16280</name>
</gene>
<dbReference type="Proteomes" id="UP000217311">
    <property type="component" value="Chromosome"/>
</dbReference>
<dbReference type="RefSeq" id="WP_096053132.1">
    <property type="nucleotide sequence ID" value="NZ_CP023315.3"/>
</dbReference>